<comment type="caution">
    <text evidence="2">The sequence shown here is derived from an EMBL/GenBank/DDBJ whole genome shotgun (WGS) entry which is preliminary data.</text>
</comment>
<sequence>MATEAIELDLRGLPPYTAVSWAQFEQNPRILYNLFEPTIRPGGNYFSDKVFDMTGAKLNQKLCELKVDNVEELHRLTRDLLRMPILFRVKVEHTRTDHYVVMKVRKKWRDEFAILVNTQHPQIREILSRRLSEAMQYMTEGKNFCLKIGFGQSVRQWYSGIVDSEVTLCDSRSNSDDGNMSIYIHNYSTPMDCCMHPLCIFCCFPFWLLCGGPCYFVNRKLKCTDVVEHVRDLPVTMVTGQRTILIEHHIQPEPCAQADQYRHQPPGGGHSGQQNGMPYNNVLPPPQSAQQMQHGPYGGQQIPCVQFEGQQVPPVQYGGQQVPPVQYGGPQMANPPPYSP</sequence>
<evidence type="ECO:0000313" key="3">
    <source>
        <dbReference type="Proteomes" id="UP000596742"/>
    </source>
</evidence>
<dbReference type="EMBL" id="UYJE01001143">
    <property type="protein sequence ID" value="VDH99464.1"/>
    <property type="molecule type" value="Genomic_DNA"/>
</dbReference>
<keyword evidence="3" id="KW-1185">Reference proteome</keyword>
<evidence type="ECO:0000256" key="1">
    <source>
        <dbReference type="SAM" id="MobiDB-lite"/>
    </source>
</evidence>
<gene>
    <name evidence="2" type="ORF">MGAL_10B045938</name>
</gene>
<feature type="compositionally biased region" description="Low complexity" evidence="1">
    <location>
        <begin position="315"/>
        <end position="331"/>
    </location>
</feature>
<dbReference type="Proteomes" id="UP000596742">
    <property type="component" value="Unassembled WGS sequence"/>
</dbReference>
<protein>
    <submittedName>
        <fullName evidence="2">Uncharacterized protein</fullName>
    </submittedName>
</protein>
<dbReference type="OrthoDB" id="6069848at2759"/>
<reference evidence="2" key="1">
    <citation type="submission" date="2018-11" db="EMBL/GenBank/DDBJ databases">
        <authorList>
            <person name="Alioto T."/>
            <person name="Alioto T."/>
        </authorList>
    </citation>
    <scope>NUCLEOTIDE SEQUENCE</scope>
</reference>
<accession>A0A8B6C385</accession>
<feature type="region of interest" description="Disordered" evidence="1">
    <location>
        <begin position="258"/>
        <end position="296"/>
    </location>
</feature>
<proteinExistence type="predicted"/>
<dbReference type="AlphaFoldDB" id="A0A8B6C385"/>
<name>A0A8B6C385_MYTGA</name>
<organism evidence="2 3">
    <name type="scientific">Mytilus galloprovincialis</name>
    <name type="common">Mediterranean mussel</name>
    <dbReference type="NCBI Taxonomy" id="29158"/>
    <lineage>
        <taxon>Eukaryota</taxon>
        <taxon>Metazoa</taxon>
        <taxon>Spiralia</taxon>
        <taxon>Lophotrochozoa</taxon>
        <taxon>Mollusca</taxon>
        <taxon>Bivalvia</taxon>
        <taxon>Autobranchia</taxon>
        <taxon>Pteriomorphia</taxon>
        <taxon>Mytilida</taxon>
        <taxon>Mytiloidea</taxon>
        <taxon>Mytilidae</taxon>
        <taxon>Mytilinae</taxon>
        <taxon>Mytilus</taxon>
    </lineage>
</organism>
<evidence type="ECO:0000313" key="2">
    <source>
        <dbReference type="EMBL" id="VDH99464.1"/>
    </source>
</evidence>
<feature type="region of interest" description="Disordered" evidence="1">
    <location>
        <begin position="315"/>
        <end position="340"/>
    </location>
</feature>